<dbReference type="EMBL" id="FOYO01000001">
    <property type="protein sequence ID" value="SFR39210.1"/>
    <property type="molecule type" value="Genomic_DNA"/>
</dbReference>
<accession>A0A1I6GAP2</accession>
<organism evidence="1 2">
    <name type="scientific">Litoreibacter janthinus</name>
    <dbReference type="NCBI Taxonomy" id="670154"/>
    <lineage>
        <taxon>Bacteria</taxon>
        <taxon>Pseudomonadati</taxon>
        <taxon>Pseudomonadota</taxon>
        <taxon>Alphaproteobacteria</taxon>
        <taxon>Rhodobacterales</taxon>
        <taxon>Roseobacteraceae</taxon>
        <taxon>Litoreibacter</taxon>
    </lineage>
</organism>
<keyword evidence="2" id="KW-1185">Reference proteome</keyword>
<dbReference type="Proteomes" id="UP000199658">
    <property type="component" value="Unassembled WGS sequence"/>
</dbReference>
<sequence length="82" mass="9350">MQVVKPNCPMKCFAYSGDKHFPIDSKAKRKAEDTAFDDDMGIKEKNLILRRFPSETYGGGDEGRLYPPTFGQSKRLINNHIK</sequence>
<proteinExistence type="predicted"/>
<evidence type="ECO:0000313" key="2">
    <source>
        <dbReference type="Proteomes" id="UP000199658"/>
    </source>
</evidence>
<reference evidence="2" key="1">
    <citation type="submission" date="2016-10" db="EMBL/GenBank/DDBJ databases">
        <authorList>
            <person name="Varghese N."/>
            <person name="Submissions S."/>
        </authorList>
    </citation>
    <scope>NUCLEOTIDE SEQUENCE [LARGE SCALE GENOMIC DNA]</scope>
    <source>
        <strain evidence="2">DSM 26921</strain>
    </source>
</reference>
<gene>
    <name evidence="1" type="ORF">SAMN04488002_1152</name>
</gene>
<evidence type="ECO:0000313" key="1">
    <source>
        <dbReference type="EMBL" id="SFR39210.1"/>
    </source>
</evidence>
<protein>
    <submittedName>
        <fullName evidence="1">Uncharacterized protein</fullName>
    </submittedName>
</protein>
<dbReference type="AlphaFoldDB" id="A0A1I6GAP2"/>
<name>A0A1I6GAP2_9RHOB</name>